<sequence length="207" mass="22987">MILKISPSGQRKLFSKTSQSQGKSYRLLLLVLPIVLWFGYKQVEKSFIKPQALLVLGGSTKDLEREKFAAKLARENPDLPIWVSSGSTNKTYVKRVFAKAGVDPSRLRLDYKALDTVTNFTTLVDEMEAKGISSIYLITSDYHMRRARVIGEIVLGSRGIAIKPVVVKTGNPPEPIEKSIRDGARAILWVTTGYTGATLSKSYRTPP</sequence>
<organism evidence="2 3">
    <name type="scientific">Funiculus sociatus GB2-A5</name>
    <dbReference type="NCBI Taxonomy" id="2933946"/>
    <lineage>
        <taxon>Bacteria</taxon>
        <taxon>Bacillati</taxon>
        <taxon>Cyanobacteriota</taxon>
        <taxon>Cyanophyceae</taxon>
        <taxon>Coleofasciculales</taxon>
        <taxon>Coleofasciculaceae</taxon>
        <taxon>Funiculus</taxon>
    </lineage>
</organism>
<keyword evidence="3" id="KW-1185">Reference proteome</keyword>
<accession>A0ABV0JRW5</accession>
<dbReference type="Proteomes" id="UP001442494">
    <property type="component" value="Unassembled WGS sequence"/>
</dbReference>
<dbReference type="EMBL" id="JAMPKK010000037">
    <property type="protein sequence ID" value="MEP0866131.1"/>
    <property type="molecule type" value="Genomic_DNA"/>
</dbReference>
<evidence type="ECO:0000313" key="2">
    <source>
        <dbReference type="EMBL" id="MEP0866131.1"/>
    </source>
</evidence>
<name>A0ABV0JRW5_9CYAN</name>
<dbReference type="Gene3D" id="3.40.50.620">
    <property type="entry name" value="HUPs"/>
    <property type="match status" value="1"/>
</dbReference>
<dbReference type="CDD" id="cd06259">
    <property type="entry name" value="YdcF-like"/>
    <property type="match status" value="1"/>
</dbReference>
<feature type="domain" description="DUF218" evidence="1">
    <location>
        <begin position="51"/>
        <end position="154"/>
    </location>
</feature>
<comment type="caution">
    <text evidence="2">The sequence shown here is derived from an EMBL/GenBank/DDBJ whole genome shotgun (WGS) entry which is preliminary data.</text>
</comment>
<dbReference type="RefSeq" id="WP_190423774.1">
    <property type="nucleotide sequence ID" value="NZ_JAMPKK010000037.1"/>
</dbReference>
<dbReference type="Pfam" id="PF02698">
    <property type="entry name" value="DUF218"/>
    <property type="match status" value="1"/>
</dbReference>
<dbReference type="InterPro" id="IPR014729">
    <property type="entry name" value="Rossmann-like_a/b/a_fold"/>
</dbReference>
<reference evidence="2 3" key="1">
    <citation type="submission" date="2022-04" db="EMBL/GenBank/DDBJ databases">
        <title>Positive selection, recombination, and allopatry shape intraspecific diversity of widespread and dominant cyanobacteria.</title>
        <authorList>
            <person name="Wei J."/>
            <person name="Shu W."/>
            <person name="Hu C."/>
        </authorList>
    </citation>
    <scope>NUCLEOTIDE SEQUENCE [LARGE SCALE GENOMIC DNA]</scope>
    <source>
        <strain evidence="2 3">GB2-A5</strain>
    </source>
</reference>
<dbReference type="InterPro" id="IPR003848">
    <property type="entry name" value="DUF218"/>
</dbReference>
<gene>
    <name evidence="2" type="ORF">NDI37_16830</name>
</gene>
<evidence type="ECO:0000259" key="1">
    <source>
        <dbReference type="Pfam" id="PF02698"/>
    </source>
</evidence>
<protein>
    <submittedName>
        <fullName evidence="2">YdcF family protein</fullName>
    </submittedName>
</protein>
<evidence type="ECO:0000313" key="3">
    <source>
        <dbReference type="Proteomes" id="UP001442494"/>
    </source>
</evidence>
<proteinExistence type="predicted"/>